<name>A0AAU9FQD0_DROMD</name>
<accession>A0AAU9FQD0</accession>
<keyword evidence="1" id="KW-0472">Membrane</keyword>
<organism evidence="2 3">
    <name type="scientific">Drosophila madeirensis</name>
    <name type="common">Fruit fly</name>
    <dbReference type="NCBI Taxonomy" id="30013"/>
    <lineage>
        <taxon>Eukaryota</taxon>
        <taxon>Metazoa</taxon>
        <taxon>Ecdysozoa</taxon>
        <taxon>Arthropoda</taxon>
        <taxon>Hexapoda</taxon>
        <taxon>Insecta</taxon>
        <taxon>Pterygota</taxon>
        <taxon>Neoptera</taxon>
        <taxon>Endopterygota</taxon>
        <taxon>Diptera</taxon>
        <taxon>Brachycera</taxon>
        <taxon>Muscomorpha</taxon>
        <taxon>Ephydroidea</taxon>
        <taxon>Drosophilidae</taxon>
        <taxon>Drosophila</taxon>
        <taxon>Sophophora</taxon>
    </lineage>
</organism>
<dbReference type="EMBL" id="AP029265">
    <property type="protein sequence ID" value="BFF98216.1"/>
    <property type="molecule type" value="Genomic_DNA"/>
</dbReference>
<sequence length="143" mass="17177">MFPFSFWRVDEQKEPRELPSPMWQQLNATFSKIIIGWSWLIYLLSGLISLVCIYFAYCERRRQLESARRLRGIQRDQERPPQKRRPSAAYRDHQIYRHIILSVARYMKNPEGIRPFIEQMDQLQSLKATASDQEQQHEQSSSF</sequence>
<keyword evidence="1" id="KW-0812">Transmembrane</keyword>
<keyword evidence="1" id="KW-1133">Transmembrane helix</keyword>
<proteinExistence type="predicted"/>
<evidence type="ECO:0000313" key="2">
    <source>
        <dbReference type="EMBL" id="BFF98216.1"/>
    </source>
</evidence>
<dbReference type="Proteomes" id="UP001500889">
    <property type="component" value="Chromosome J"/>
</dbReference>
<feature type="transmembrane region" description="Helical" evidence="1">
    <location>
        <begin position="39"/>
        <end position="58"/>
    </location>
</feature>
<reference evidence="2 3" key="1">
    <citation type="submission" date="2024-02" db="EMBL/GenBank/DDBJ databases">
        <title>A chromosome-level genome assembly of Drosophila madeirensis, a fruit fly species endemic to Madeira island.</title>
        <authorList>
            <person name="Tomihara K."/>
            <person name="Llopart A."/>
            <person name="Yamamoto D."/>
        </authorList>
    </citation>
    <scope>NUCLEOTIDE SEQUENCE [LARGE SCALE GENOMIC DNA]</scope>
    <source>
        <strain evidence="2 3">RF1</strain>
    </source>
</reference>
<dbReference type="AlphaFoldDB" id="A0AAU9FQD0"/>
<evidence type="ECO:0000256" key="1">
    <source>
        <dbReference type="SAM" id="Phobius"/>
    </source>
</evidence>
<evidence type="ECO:0000313" key="3">
    <source>
        <dbReference type="Proteomes" id="UP001500889"/>
    </source>
</evidence>
<protein>
    <submittedName>
        <fullName evidence="2">Uncharacterized protein</fullName>
    </submittedName>
</protein>
<gene>
    <name evidence="2" type="ORF">DMAD_06443</name>
</gene>
<keyword evidence="3" id="KW-1185">Reference proteome</keyword>